<organism evidence="2 3">
    <name type="scientific">Actinomadura keratinilytica</name>
    <dbReference type="NCBI Taxonomy" id="547461"/>
    <lineage>
        <taxon>Bacteria</taxon>
        <taxon>Bacillati</taxon>
        <taxon>Actinomycetota</taxon>
        <taxon>Actinomycetes</taxon>
        <taxon>Streptosporangiales</taxon>
        <taxon>Thermomonosporaceae</taxon>
        <taxon>Actinomadura</taxon>
    </lineage>
</organism>
<reference evidence="3" key="1">
    <citation type="journal article" date="2019" name="Int. J. Syst. Evol. Microbiol.">
        <title>The Global Catalogue of Microorganisms (GCM) 10K type strain sequencing project: providing services to taxonomists for standard genome sequencing and annotation.</title>
        <authorList>
            <consortium name="The Broad Institute Genomics Platform"/>
            <consortium name="The Broad Institute Genome Sequencing Center for Infectious Disease"/>
            <person name="Wu L."/>
            <person name="Ma J."/>
        </authorList>
    </citation>
    <scope>NUCLEOTIDE SEQUENCE [LARGE SCALE GENOMIC DNA]</scope>
    <source>
        <strain evidence="3">JCM 17316</strain>
    </source>
</reference>
<sequence length="76" mass="8664">MAFMSPYLAAWIFWILMFFAIELPAVFNRRPGDTLSELVWDAFAVRGKPAGWQLRRLVLVLGLGWLVAHFLSGGRI</sequence>
<evidence type="ECO:0000313" key="2">
    <source>
        <dbReference type="EMBL" id="GAA4148406.1"/>
    </source>
</evidence>
<comment type="caution">
    <text evidence="2">The sequence shown here is derived from an EMBL/GenBank/DDBJ whole genome shotgun (WGS) entry which is preliminary data.</text>
</comment>
<proteinExistence type="predicted"/>
<evidence type="ECO:0000313" key="3">
    <source>
        <dbReference type="Proteomes" id="UP001500266"/>
    </source>
</evidence>
<feature type="transmembrane region" description="Helical" evidence="1">
    <location>
        <begin position="54"/>
        <end position="71"/>
    </location>
</feature>
<accession>A0ABP7Z6J1</accession>
<keyword evidence="1" id="KW-1133">Transmembrane helix</keyword>
<feature type="transmembrane region" description="Helical" evidence="1">
    <location>
        <begin position="7"/>
        <end position="27"/>
    </location>
</feature>
<keyword evidence="3" id="KW-1185">Reference proteome</keyword>
<dbReference type="Proteomes" id="UP001500266">
    <property type="component" value="Unassembled WGS sequence"/>
</dbReference>
<dbReference type="EMBL" id="BAABDO010000072">
    <property type="protein sequence ID" value="GAA4148406.1"/>
    <property type="molecule type" value="Genomic_DNA"/>
</dbReference>
<protein>
    <submittedName>
        <fullName evidence="2">Uncharacterized protein</fullName>
    </submittedName>
</protein>
<keyword evidence="1" id="KW-0472">Membrane</keyword>
<name>A0ABP7Z6J1_9ACTN</name>
<gene>
    <name evidence="2" type="ORF">GCM10022416_42680</name>
</gene>
<evidence type="ECO:0000256" key="1">
    <source>
        <dbReference type="SAM" id="Phobius"/>
    </source>
</evidence>
<keyword evidence="1" id="KW-0812">Transmembrane</keyword>